<dbReference type="Proteomes" id="UP001596297">
    <property type="component" value="Unassembled WGS sequence"/>
</dbReference>
<reference evidence="6" key="1">
    <citation type="journal article" date="2014" name="Int. J. Syst. Evol. Microbiol.">
        <title>Complete genome of a new Firmicutes species belonging to the dominant human colonic microbiota ('Ruminococcus bicirculans') reveals two chromosomes and a selective capacity to utilize plant glucans.</title>
        <authorList>
            <consortium name="NISC Comparative Sequencing Program"/>
            <person name="Wegmann U."/>
            <person name="Louis P."/>
            <person name="Goesmann A."/>
            <person name="Henrissat B."/>
            <person name="Duncan S.H."/>
            <person name="Flint H.J."/>
        </authorList>
    </citation>
    <scope>NUCLEOTIDE SEQUENCE</scope>
    <source>
        <strain evidence="6">NBRC 112440</strain>
    </source>
</reference>
<evidence type="ECO:0000259" key="4">
    <source>
        <dbReference type="Pfam" id="PF00534"/>
    </source>
</evidence>
<name>A0ABW1YE26_9DEIO</name>
<reference evidence="6" key="3">
    <citation type="submission" date="2024-09" db="EMBL/GenBank/DDBJ databases">
        <authorList>
            <person name="Sun Q."/>
            <person name="Mori K."/>
        </authorList>
    </citation>
    <scope>NUCLEOTIDE SEQUENCE</scope>
    <source>
        <strain evidence="6">NBRC 112440</strain>
    </source>
</reference>
<proteinExistence type="inferred from homology"/>
<dbReference type="GO" id="GO:0016757">
    <property type="term" value="F:glycosyltransferase activity"/>
    <property type="evidence" value="ECO:0007669"/>
    <property type="project" value="UniProtKB-KW"/>
</dbReference>
<evidence type="ECO:0000313" key="7">
    <source>
        <dbReference type="EMBL" id="MFC6592879.1"/>
    </source>
</evidence>
<sequence>MTAAPLKIAVMEFLANPGGVTSVLTQLGRYGKLPGAELTFIDPLPKGTPKDFGLPVVSLPVWPQWTTLGTGSAGARLRQAVAAAGYPLYALTLARYLRRHGYSGLYVHLKKGIVVGALAARLAGLPLIIHAHGFTGPQEISGPLRWAFKQAREVIAVSGDVRDILVAAGLDPTKVSVVYNGIHQEEWRRLSVARQPDRILYVGAVQRVKGVHTLIEALARLPEPRPELLIVGTAPLGGDPDYLPSLQALCRTLGIEDRVQFLGHRSDVGVLMAGSRVLVLPSLVNESFGLVLVEAACTGTLALGSRRGGIPEVLGDPELLFPAGDVAALSALLAQALENDEWYTAKVQSLAAHVEQFSIERQAAQLGAVMQRAVRGT</sequence>
<dbReference type="EMBL" id="JBHSWD010000002">
    <property type="protein sequence ID" value="MFC6592606.1"/>
    <property type="molecule type" value="Genomic_DNA"/>
</dbReference>
<dbReference type="Pfam" id="PF13439">
    <property type="entry name" value="Glyco_transf_4"/>
    <property type="match status" value="1"/>
</dbReference>
<evidence type="ECO:0000256" key="1">
    <source>
        <dbReference type="ARBA" id="ARBA00009481"/>
    </source>
</evidence>
<evidence type="ECO:0000256" key="3">
    <source>
        <dbReference type="ARBA" id="ARBA00022679"/>
    </source>
</evidence>
<dbReference type="Gene3D" id="3.40.50.2000">
    <property type="entry name" value="Glycogen Phosphorylase B"/>
    <property type="match status" value="2"/>
</dbReference>
<dbReference type="InterPro" id="IPR028098">
    <property type="entry name" value="Glyco_trans_4-like_N"/>
</dbReference>
<evidence type="ECO:0000259" key="5">
    <source>
        <dbReference type="Pfam" id="PF13439"/>
    </source>
</evidence>
<dbReference type="PANTHER" id="PTHR12526">
    <property type="entry name" value="GLYCOSYLTRANSFERASE"/>
    <property type="match status" value="1"/>
</dbReference>
<accession>A0ABW1YE26</accession>
<keyword evidence="3 6" id="KW-0808">Transferase</keyword>
<evidence type="ECO:0000313" key="8">
    <source>
        <dbReference type="Proteomes" id="UP001596297"/>
    </source>
</evidence>
<feature type="domain" description="Glycosyltransferase subfamily 4-like N-terminal" evidence="5">
    <location>
        <begin position="18"/>
        <end position="184"/>
    </location>
</feature>
<feature type="domain" description="Glycosyl transferase family 1" evidence="4">
    <location>
        <begin position="193"/>
        <end position="341"/>
    </location>
</feature>
<reference evidence="8" key="2">
    <citation type="journal article" date="2019" name="Int. J. Syst. Evol. Microbiol.">
        <title>The Global Catalogue of Microorganisms (GCM) 10K type strain sequencing project: providing services to taxonomists for standard genome sequencing and annotation.</title>
        <authorList>
            <consortium name="The Broad Institute Genomics Platform"/>
            <consortium name="The Broad Institute Genome Sequencing Center for Infectious Disease"/>
            <person name="Wu L."/>
            <person name="Ma J."/>
        </authorList>
    </citation>
    <scope>NUCLEOTIDE SEQUENCE [LARGE SCALE GENOMIC DNA]</scope>
    <source>
        <strain evidence="8">CGMCC 1.15772</strain>
    </source>
</reference>
<protein>
    <submittedName>
        <fullName evidence="6">Glycosyltransferase family 4 protein</fullName>
        <ecNumber evidence="6">2.4.-.-</ecNumber>
    </submittedName>
</protein>
<keyword evidence="2 6" id="KW-0328">Glycosyltransferase</keyword>
<dbReference type="PANTHER" id="PTHR12526:SF640">
    <property type="entry name" value="COLANIC ACID BIOSYNTHESIS GLYCOSYLTRANSFERASE WCAL-RELATED"/>
    <property type="match status" value="1"/>
</dbReference>
<evidence type="ECO:0000313" key="6">
    <source>
        <dbReference type="EMBL" id="MFC6592606.1"/>
    </source>
</evidence>
<dbReference type="RefSeq" id="WP_380083724.1">
    <property type="nucleotide sequence ID" value="NZ_JBHSWD010000002.1"/>
</dbReference>
<gene>
    <name evidence="6" type="ORF">ACFP81_11795</name>
    <name evidence="7" type="ORF">ACFP81_13325</name>
</gene>
<dbReference type="EC" id="2.4.-.-" evidence="6"/>
<dbReference type="EMBL" id="JBHSWD010000002">
    <property type="protein sequence ID" value="MFC6592879.1"/>
    <property type="molecule type" value="Genomic_DNA"/>
</dbReference>
<dbReference type="SUPFAM" id="SSF53756">
    <property type="entry name" value="UDP-Glycosyltransferase/glycogen phosphorylase"/>
    <property type="match status" value="1"/>
</dbReference>
<dbReference type="InterPro" id="IPR001296">
    <property type="entry name" value="Glyco_trans_1"/>
</dbReference>
<dbReference type="Pfam" id="PF00534">
    <property type="entry name" value="Glycos_transf_1"/>
    <property type="match status" value="1"/>
</dbReference>
<keyword evidence="8" id="KW-1185">Reference proteome</keyword>
<organism evidence="6 8">
    <name type="scientific">Deinococcus lacus</name>
    <dbReference type="NCBI Taxonomy" id="392561"/>
    <lineage>
        <taxon>Bacteria</taxon>
        <taxon>Thermotogati</taxon>
        <taxon>Deinococcota</taxon>
        <taxon>Deinococci</taxon>
        <taxon>Deinococcales</taxon>
        <taxon>Deinococcaceae</taxon>
        <taxon>Deinococcus</taxon>
    </lineage>
</organism>
<comment type="similarity">
    <text evidence="1">Belongs to the glycosyltransferase group 1 family. Glycosyltransferase 4 subfamily.</text>
</comment>
<dbReference type="CDD" id="cd03801">
    <property type="entry name" value="GT4_PimA-like"/>
    <property type="match status" value="1"/>
</dbReference>
<evidence type="ECO:0000256" key="2">
    <source>
        <dbReference type="ARBA" id="ARBA00022676"/>
    </source>
</evidence>
<comment type="caution">
    <text evidence="6">The sequence shown here is derived from an EMBL/GenBank/DDBJ whole genome shotgun (WGS) entry which is preliminary data.</text>
</comment>